<dbReference type="EMBL" id="AP017312">
    <property type="protein sequence ID" value="BAU29580.1"/>
    <property type="molecule type" value="Genomic_DNA"/>
</dbReference>
<evidence type="ECO:0000313" key="8">
    <source>
        <dbReference type="EMBL" id="BAU29580.1"/>
    </source>
</evidence>
<dbReference type="Proteomes" id="UP000217696">
    <property type="component" value="Chromosome"/>
</dbReference>
<dbReference type="PANTHER" id="PTHR43065">
    <property type="entry name" value="SENSOR HISTIDINE KINASE"/>
    <property type="match status" value="1"/>
</dbReference>
<dbReference type="KEGG" id="asoc:CB4_03791"/>
<dbReference type="GO" id="GO:0000160">
    <property type="term" value="P:phosphorelay signal transduction system"/>
    <property type="evidence" value="ECO:0007669"/>
    <property type="project" value="UniProtKB-KW"/>
</dbReference>
<dbReference type="SUPFAM" id="SSF55874">
    <property type="entry name" value="ATPase domain of HSP90 chaperone/DNA topoisomerase II/histidine kinase"/>
    <property type="match status" value="1"/>
</dbReference>
<dbReference type="InterPro" id="IPR005467">
    <property type="entry name" value="His_kinase_dom"/>
</dbReference>
<evidence type="ECO:0000256" key="2">
    <source>
        <dbReference type="ARBA" id="ARBA00012438"/>
    </source>
</evidence>
<name>A0A0U5BF23_9BACL</name>
<dbReference type="GO" id="GO:0004673">
    <property type="term" value="F:protein histidine kinase activity"/>
    <property type="evidence" value="ECO:0007669"/>
    <property type="project" value="UniProtKB-EC"/>
</dbReference>
<dbReference type="Pfam" id="PF02518">
    <property type="entry name" value="HATPase_c"/>
    <property type="match status" value="1"/>
</dbReference>
<evidence type="ECO:0000256" key="6">
    <source>
        <dbReference type="ARBA" id="ARBA00022840"/>
    </source>
</evidence>
<keyword evidence="4" id="KW-0547">Nucleotide-binding</keyword>
<evidence type="ECO:0000313" key="9">
    <source>
        <dbReference type="Proteomes" id="UP000217696"/>
    </source>
</evidence>
<accession>A0A0U5BF23</accession>
<dbReference type="GO" id="GO:0005524">
    <property type="term" value="F:ATP binding"/>
    <property type="evidence" value="ECO:0007669"/>
    <property type="project" value="UniProtKB-KW"/>
</dbReference>
<comment type="catalytic activity">
    <reaction evidence="1">
        <text>ATP + protein L-histidine = ADP + protein N-phospho-L-histidine.</text>
        <dbReference type="EC" id="2.7.13.3"/>
    </reaction>
</comment>
<dbReference type="PROSITE" id="PS50109">
    <property type="entry name" value="HIS_KIN"/>
    <property type="match status" value="1"/>
</dbReference>
<evidence type="ECO:0000256" key="5">
    <source>
        <dbReference type="ARBA" id="ARBA00022777"/>
    </source>
</evidence>
<dbReference type="AlphaFoldDB" id="A0A0U5BF23"/>
<dbReference type="InterPro" id="IPR004358">
    <property type="entry name" value="Sig_transdc_His_kin-like_C"/>
</dbReference>
<protein>
    <recommendedName>
        <fullName evidence="2">histidine kinase</fullName>
        <ecNumber evidence="2">2.7.13.3</ecNumber>
    </recommendedName>
</protein>
<evidence type="ECO:0000256" key="7">
    <source>
        <dbReference type="ARBA" id="ARBA00023012"/>
    </source>
</evidence>
<dbReference type="EC" id="2.7.13.3" evidence="2"/>
<organism evidence="8 9">
    <name type="scientific">Aneurinibacillus soli</name>
    <dbReference type="NCBI Taxonomy" id="1500254"/>
    <lineage>
        <taxon>Bacteria</taxon>
        <taxon>Bacillati</taxon>
        <taxon>Bacillota</taxon>
        <taxon>Bacilli</taxon>
        <taxon>Bacillales</taxon>
        <taxon>Paenibacillaceae</taxon>
        <taxon>Aneurinibacillus group</taxon>
        <taxon>Aneurinibacillus</taxon>
    </lineage>
</organism>
<keyword evidence="6" id="KW-0067">ATP-binding</keyword>
<sequence>MERIAKLGRSFYTTKEKGTELGMMVSYNSIKKHQGDIQVESEVGKGTTFHISLPVFQNHDDLQKYRMTKVCKSSENVSMDV</sequence>
<evidence type="ECO:0000256" key="4">
    <source>
        <dbReference type="ARBA" id="ARBA00022741"/>
    </source>
</evidence>
<dbReference type="PRINTS" id="PR00344">
    <property type="entry name" value="BCTRLSENSOR"/>
</dbReference>
<dbReference type="Gene3D" id="3.30.565.10">
    <property type="entry name" value="Histidine kinase-like ATPase, C-terminal domain"/>
    <property type="match status" value="1"/>
</dbReference>
<evidence type="ECO:0000256" key="1">
    <source>
        <dbReference type="ARBA" id="ARBA00000085"/>
    </source>
</evidence>
<proteinExistence type="predicted"/>
<dbReference type="InterPro" id="IPR036890">
    <property type="entry name" value="HATPase_C_sf"/>
</dbReference>
<dbReference type="PANTHER" id="PTHR43065:SF34">
    <property type="entry name" value="SPORULATION KINASE A"/>
    <property type="match status" value="1"/>
</dbReference>
<evidence type="ECO:0000256" key="3">
    <source>
        <dbReference type="ARBA" id="ARBA00022679"/>
    </source>
</evidence>
<dbReference type="InterPro" id="IPR003594">
    <property type="entry name" value="HATPase_dom"/>
</dbReference>
<keyword evidence="3 8" id="KW-0808">Transferase</keyword>
<keyword evidence="7" id="KW-0902">Two-component regulatory system</keyword>
<dbReference type="OrthoDB" id="9815750at2"/>
<gene>
    <name evidence="8" type="primary">kinE_8</name>
    <name evidence="8" type="ORF">CB4_03791</name>
</gene>
<keyword evidence="5 8" id="KW-0418">Kinase</keyword>
<reference evidence="8 9" key="1">
    <citation type="submission" date="2015-12" db="EMBL/GenBank/DDBJ databases">
        <title>Genome sequence of Aneurinibacillus soli.</title>
        <authorList>
            <person name="Lee J.S."/>
            <person name="Lee K.C."/>
            <person name="Kim K.K."/>
            <person name="Lee B.W."/>
        </authorList>
    </citation>
    <scope>NUCLEOTIDE SEQUENCE [LARGE SCALE GENOMIC DNA]</scope>
    <source>
        <strain evidence="8 9">CB4</strain>
    </source>
</reference>
<keyword evidence="9" id="KW-1185">Reference proteome</keyword>